<protein>
    <submittedName>
        <fullName evidence="2">Uncharacterized protein</fullName>
    </submittedName>
</protein>
<dbReference type="Proteomes" id="UP000887565">
    <property type="component" value="Unplaced"/>
</dbReference>
<evidence type="ECO:0000313" key="2">
    <source>
        <dbReference type="WBParaSite" id="nRc.2.0.1.t29891-RA"/>
    </source>
</evidence>
<organism evidence="1 2">
    <name type="scientific">Romanomermis culicivorax</name>
    <name type="common">Nematode worm</name>
    <dbReference type="NCBI Taxonomy" id="13658"/>
    <lineage>
        <taxon>Eukaryota</taxon>
        <taxon>Metazoa</taxon>
        <taxon>Ecdysozoa</taxon>
        <taxon>Nematoda</taxon>
        <taxon>Enoplea</taxon>
        <taxon>Dorylaimia</taxon>
        <taxon>Mermithida</taxon>
        <taxon>Mermithoidea</taxon>
        <taxon>Mermithidae</taxon>
        <taxon>Romanomermis</taxon>
    </lineage>
</organism>
<proteinExistence type="predicted"/>
<dbReference type="AlphaFoldDB" id="A0A915JUF1"/>
<reference evidence="2" key="1">
    <citation type="submission" date="2022-11" db="UniProtKB">
        <authorList>
            <consortium name="WormBaseParasite"/>
        </authorList>
    </citation>
    <scope>IDENTIFICATION</scope>
</reference>
<sequence>SASVLAASTLLLQFGQLFLAHYFGIPKKSLKSERKMFTLQATRPQILSLTEEQRHDNIGNG</sequence>
<keyword evidence="1" id="KW-1185">Reference proteome</keyword>
<evidence type="ECO:0000313" key="1">
    <source>
        <dbReference type="Proteomes" id="UP000887565"/>
    </source>
</evidence>
<name>A0A915JUF1_ROMCU</name>
<accession>A0A915JUF1</accession>
<dbReference type="WBParaSite" id="nRc.2.0.1.t29891-RA">
    <property type="protein sequence ID" value="nRc.2.0.1.t29891-RA"/>
    <property type="gene ID" value="nRc.2.0.1.g29891"/>
</dbReference>